<dbReference type="NCBIfam" id="TIGR04416">
    <property type="entry name" value="group_II_RT_mat"/>
    <property type="match status" value="1"/>
</dbReference>
<dbReference type="EMBL" id="CAACVJ010000150">
    <property type="protein sequence ID" value="VEP14035.1"/>
    <property type="molecule type" value="Genomic_DNA"/>
</dbReference>
<dbReference type="Pfam" id="PF13655">
    <property type="entry name" value="RVT_N"/>
    <property type="match status" value="1"/>
</dbReference>
<dbReference type="InterPro" id="IPR025960">
    <property type="entry name" value="RVT_N"/>
</dbReference>
<dbReference type="InterPro" id="IPR013597">
    <property type="entry name" value="Mat_intron_G2"/>
</dbReference>
<dbReference type="RefSeq" id="WP_144872280.1">
    <property type="nucleotide sequence ID" value="NZ_LR213978.1"/>
</dbReference>
<evidence type="ECO:0000313" key="3">
    <source>
        <dbReference type="EMBL" id="VEP14035.1"/>
    </source>
</evidence>
<feature type="region of interest" description="Disordered" evidence="1">
    <location>
        <begin position="577"/>
        <end position="598"/>
    </location>
</feature>
<dbReference type="SMART" id="SM00507">
    <property type="entry name" value="HNHc"/>
    <property type="match status" value="1"/>
</dbReference>
<keyword evidence="3" id="KW-0695">RNA-directed DNA polymerase</keyword>
<dbReference type="InterPro" id="IPR030931">
    <property type="entry name" value="Group_II_RT_mat"/>
</dbReference>
<sequence>MSNTVNLKVNRSESKTNTQQWHEINWVKVERIVFKLQKRIYKAETVGDIRTVRKLQNTLTNSWYAKLLAIRIVTQDNRGRKTAGIDGVKSLNDKNRMALALKLKFSNKAKPARRVWIPKPGKTEKRPLGIPVMEDRAKQALLKFALEPQWEARSEPHSYGFRPARSCHDAIKAIYNALSIDKWVLDADIAGCFDNINHQYLLDKVDTTPKFKKQIKAWLKAGTIDWFNKPEVFSKTTQGTPQGGVLSPLLANIALHGLEEHLKDWLWNKRKYRIPEWNATKGKWGTIGQKKTKKTLSIIRYADDFVVIHKDLEIVKEAKVEINEYLKDIGLEMKEAKTQIVNSKKGFKFLGLNIRHFETGSYRSEKNTVGKATGLVRLIQPSKDSILRQYRKIADVIDSLKNASQSVLISKLNPIIRGFSNYHKYYSSTEQLEKLDRLIFRKLLRWAKRRHPNKGMKWVVKKYFFNHNNPKIKWLFGIGSYCIRKHNDTKKERYIQVKGDASIFDGNTAYWGKRVQCHPELSLRQLTLIKRQKGKCAHCDKTFKAEDIWETDRVIPRCKGGKDTYDNLQLLHAHCHDQKSRQDRKEPNTTQKPTVVVS</sequence>
<dbReference type="GO" id="GO:0003676">
    <property type="term" value="F:nucleic acid binding"/>
    <property type="evidence" value="ECO:0007669"/>
    <property type="project" value="InterPro"/>
</dbReference>
<dbReference type="Pfam" id="PF01844">
    <property type="entry name" value="HNH"/>
    <property type="match status" value="1"/>
</dbReference>
<dbReference type="PROSITE" id="PS50878">
    <property type="entry name" value="RT_POL"/>
    <property type="match status" value="1"/>
</dbReference>
<feature type="compositionally biased region" description="Basic and acidic residues" evidence="1">
    <location>
        <begin position="577"/>
        <end position="587"/>
    </location>
</feature>
<organism evidence="3 4">
    <name type="scientific">Hyella patelloides LEGE 07179</name>
    <dbReference type="NCBI Taxonomy" id="945734"/>
    <lineage>
        <taxon>Bacteria</taxon>
        <taxon>Bacillati</taxon>
        <taxon>Cyanobacteriota</taxon>
        <taxon>Cyanophyceae</taxon>
        <taxon>Pleurocapsales</taxon>
        <taxon>Hyellaceae</taxon>
        <taxon>Hyella</taxon>
    </lineage>
</organism>
<dbReference type="AlphaFoldDB" id="A0A563VRM8"/>
<dbReference type="GO" id="GO:0003964">
    <property type="term" value="F:RNA-directed DNA polymerase activity"/>
    <property type="evidence" value="ECO:0007669"/>
    <property type="project" value="UniProtKB-KW"/>
</dbReference>
<dbReference type="CDD" id="cd00085">
    <property type="entry name" value="HNHc"/>
    <property type="match status" value="1"/>
</dbReference>
<dbReference type="InterPro" id="IPR003615">
    <property type="entry name" value="HNH_nuc"/>
</dbReference>
<name>A0A563VRM8_9CYAN</name>
<evidence type="ECO:0000256" key="1">
    <source>
        <dbReference type="SAM" id="MobiDB-lite"/>
    </source>
</evidence>
<dbReference type="Gene3D" id="1.10.30.50">
    <property type="match status" value="1"/>
</dbReference>
<proteinExistence type="predicted"/>
<keyword evidence="3" id="KW-0548">Nucleotidyltransferase</keyword>
<dbReference type="PANTHER" id="PTHR34047">
    <property type="entry name" value="NUCLEAR INTRON MATURASE 1, MITOCHONDRIAL-RELATED"/>
    <property type="match status" value="1"/>
</dbReference>
<evidence type="ECO:0000313" key="4">
    <source>
        <dbReference type="Proteomes" id="UP000320055"/>
    </source>
</evidence>
<reference evidence="3 4" key="1">
    <citation type="submission" date="2019-01" db="EMBL/GenBank/DDBJ databases">
        <authorList>
            <person name="Brito A."/>
        </authorList>
    </citation>
    <scope>NUCLEOTIDE SEQUENCE [LARGE SCALE GENOMIC DNA]</scope>
    <source>
        <strain evidence="3">1</strain>
    </source>
</reference>
<dbReference type="EC" id="2.7.7.49" evidence="3"/>
<dbReference type="InterPro" id="IPR043502">
    <property type="entry name" value="DNA/RNA_pol_sf"/>
</dbReference>
<dbReference type="InterPro" id="IPR051083">
    <property type="entry name" value="GrpII_Intron_Splice-Mob/Def"/>
</dbReference>
<dbReference type="Pfam" id="PF00078">
    <property type="entry name" value="RVT_1"/>
    <property type="match status" value="1"/>
</dbReference>
<protein>
    <submittedName>
        <fullName evidence="3">RNA-directed DNA polymerase</fullName>
        <ecNumber evidence="3">2.7.7.49</ecNumber>
    </submittedName>
</protein>
<evidence type="ECO:0000259" key="2">
    <source>
        <dbReference type="PROSITE" id="PS50878"/>
    </source>
</evidence>
<dbReference type="Pfam" id="PF08388">
    <property type="entry name" value="GIIM"/>
    <property type="match status" value="1"/>
</dbReference>
<keyword evidence="3" id="KW-0808">Transferase</keyword>
<dbReference type="PANTHER" id="PTHR34047:SF10">
    <property type="entry name" value="GROUP II INTRON-ASSOCIATED OPEN READING FRAME"/>
    <property type="match status" value="1"/>
</dbReference>
<feature type="domain" description="Reverse transcriptase" evidence="2">
    <location>
        <begin position="98"/>
        <end position="354"/>
    </location>
</feature>
<dbReference type="CDD" id="cd01651">
    <property type="entry name" value="RT_G2_intron"/>
    <property type="match status" value="1"/>
</dbReference>
<dbReference type="GO" id="GO:0004519">
    <property type="term" value="F:endonuclease activity"/>
    <property type="evidence" value="ECO:0007669"/>
    <property type="project" value="InterPro"/>
</dbReference>
<dbReference type="InterPro" id="IPR000477">
    <property type="entry name" value="RT_dom"/>
</dbReference>
<keyword evidence="4" id="KW-1185">Reference proteome</keyword>
<dbReference type="Proteomes" id="UP000320055">
    <property type="component" value="Unassembled WGS sequence"/>
</dbReference>
<feature type="compositionally biased region" description="Polar residues" evidence="1">
    <location>
        <begin position="588"/>
        <end position="598"/>
    </location>
</feature>
<dbReference type="OrthoDB" id="468044at2"/>
<dbReference type="SUPFAM" id="SSF56672">
    <property type="entry name" value="DNA/RNA polymerases"/>
    <property type="match status" value="1"/>
</dbReference>
<gene>
    <name evidence="3" type="ORF">H1P_2330008</name>
</gene>
<dbReference type="InterPro" id="IPR002711">
    <property type="entry name" value="HNH"/>
</dbReference>
<accession>A0A563VRM8</accession>
<dbReference type="GO" id="GO:0008270">
    <property type="term" value="F:zinc ion binding"/>
    <property type="evidence" value="ECO:0007669"/>
    <property type="project" value="InterPro"/>
</dbReference>